<dbReference type="PANTHER" id="PTHR33495:SF2">
    <property type="entry name" value="ANTI-SIGMA FACTOR ANTAGONIST TM_1081-RELATED"/>
    <property type="match status" value="1"/>
</dbReference>
<evidence type="ECO:0000256" key="2">
    <source>
        <dbReference type="RuleBase" id="RU003749"/>
    </source>
</evidence>
<dbReference type="SUPFAM" id="SSF52091">
    <property type="entry name" value="SpoIIaa-like"/>
    <property type="match status" value="1"/>
</dbReference>
<dbReference type="EMBL" id="CACRSL010000003">
    <property type="protein sequence ID" value="VYT06150.1"/>
    <property type="molecule type" value="Genomic_DNA"/>
</dbReference>
<feature type="domain" description="STAS" evidence="3">
    <location>
        <begin position="1"/>
        <end position="110"/>
    </location>
</feature>
<proteinExistence type="inferred from homology"/>
<comment type="similarity">
    <text evidence="1 2">Belongs to the anti-sigma-factor antagonist family.</text>
</comment>
<dbReference type="NCBIfam" id="TIGR00377">
    <property type="entry name" value="ant_ant_sig"/>
    <property type="match status" value="1"/>
</dbReference>
<evidence type="ECO:0000313" key="4">
    <source>
        <dbReference type="EMBL" id="VYT06150.1"/>
    </source>
</evidence>
<dbReference type="GO" id="GO:0043856">
    <property type="term" value="F:anti-sigma factor antagonist activity"/>
    <property type="evidence" value="ECO:0007669"/>
    <property type="project" value="InterPro"/>
</dbReference>
<dbReference type="CDD" id="cd07043">
    <property type="entry name" value="STAS_anti-anti-sigma_factors"/>
    <property type="match status" value="1"/>
</dbReference>
<gene>
    <name evidence="4" type="primary">spoIIAA</name>
    <name evidence="4" type="ORF">AULFYP135_01483</name>
</gene>
<dbReference type="AlphaFoldDB" id="A0A6N2TK51"/>
<dbReference type="PROSITE" id="PS50801">
    <property type="entry name" value="STAS"/>
    <property type="match status" value="1"/>
</dbReference>
<dbReference type="Gene3D" id="3.30.750.24">
    <property type="entry name" value="STAS domain"/>
    <property type="match status" value="1"/>
</dbReference>
<accession>A0A6N2TK51</accession>
<sequence length="110" mass="12287">MPVRLQILDDQITAYLSGEIDHHTAAPMREEIDETAQRVQPKLLILDFSGVTFMDSSGIGLVMGRYRLMQELGGELQIARIPRPLRRVMQVAGLSKLTNLDDGGDSHENQ</sequence>
<dbReference type="Pfam" id="PF01740">
    <property type="entry name" value="STAS"/>
    <property type="match status" value="1"/>
</dbReference>
<dbReference type="InterPro" id="IPR003658">
    <property type="entry name" value="Anti-sigma_ant"/>
</dbReference>
<evidence type="ECO:0000259" key="3">
    <source>
        <dbReference type="PROSITE" id="PS50801"/>
    </source>
</evidence>
<dbReference type="PANTHER" id="PTHR33495">
    <property type="entry name" value="ANTI-SIGMA FACTOR ANTAGONIST TM_1081-RELATED-RELATED"/>
    <property type="match status" value="1"/>
</dbReference>
<protein>
    <recommendedName>
        <fullName evidence="2">Anti-sigma factor antagonist</fullName>
    </recommendedName>
</protein>
<organism evidence="4">
    <name type="scientific">uncultured Anaerotruncus sp</name>
    <dbReference type="NCBI Taxonomy" id="905011"/>
    <lineage>
        <taxon>Bacteria</taxon>
        <taxon>Bacillati</taxon>
        <taxon>Bacillota</taxon>
        <taxon>Clostridia</taxon>
        <taxon>Eubacteriales</taxon>
        <taxon>Oscillospiraceae</taxon>
        <taxon>Anaerotruncus</taxon>
        <taxon>environmental samples</taxon>
    </lineage>
</organism>
<dbReference type="InterPro" id="IPR036513">
    <property type="entry name" value="STAS_dom_sf"/>
</dbReference>
<evidence type="ECO:0000256" key="1">
    <source>
        <dbReference type="ARBA" id="ARBA00009013"/>
    </source>
</evidence>
<reference evidence="4" key="1">
    <citation type="submission" date="2019-11" db="EMBL/GenBank/DDBJ databases">
        <authorList>
            <person name="Feng L."/>
        </authorList>
    </citation>
    <scope>NUCLEOTIDE SEQUENCE</scope>
    <source>
        <strain evidence="4">AundefinedLFYP135</strain>
    </source>
</reference>
<name>A0A6N2TK51_9FIRM</name>
<dbReference type="InterPro" id="IPR002645">
    <property type="entry name" value="STAS_dom"/>
</dbReference>